<dbReference type="Proteomes" id="UP000075635">
    <property type="component" value="Unassembled WGS sequence"/>
</dbReference>
<dbReference type="PANTHER" id="PTHR31302:SF31">
    <property type="entry name" value="PHOSPHODIESTERASE YAEI"/>
    <property type="match status" value="1"/>
</dbReference>
<evidence type="ECO:0000256" key="3">
    <source>
        <dbReference type="SAM" id="Phobius"/>
    </source>
</evidence>
<feature type="transmembrane region" description="Helical" evidence="3">
    <location>
        <begin position="184"/>
        <end position="206"/>
    </location>
</feature>
<dbReference type="GO" id="GO:0008758">
    <property type="term" value="F:UDP-2,3-diacylglucosamine hydrolase activity"/>
    <property type="evidence" value="ECO:0007669"/>
    <property type="project" value="TreeGrafter"/>
</dbReference>
<sequence length="470" mass="49851">MYQLGTLVVTLVNGLVGLIFWRRLRAAFPRYGALINGVCAAGLLLVAPPALLMTVASWSGLRALQRHVPEPLLLTAMGAQVGLLLYALLLGTAAVARTVYRALCGRHRAASASAVAPDARAVIGAQATTDAQAVIGAQATVDAQAVIGAQATTDAQAVIGAQTASAPADTRTPPEAIDEGRRRLVVGATWALPAAAVAVSMGGVLASRQRPVVVRVALPVRRELTSLHGVTLAQLSDVHVGSFMDAERLDELRDAMNAIRADFHVITGDLLDHHVSQLELSTRLLRGLRPARGQIFFCMGNHEYIAARSASIGAVAKGLEEAGAQVLVDEARDVRLGGDRLWMGAIDYPSRARPGEPARRPTLDGLHRALGQMQDDGAPRILLSHHPGTFRAARELPFDLMLSGHTHGGQISLGRIGDYALTPMLPAGLYHNGHYEHRGRRLHVNAGAGGWLPVRINCPPEITLVELVPA</sequence>
<dbReference type="InterPro" id="IPR004843">
    <property type="entry name" value="Calcineurin-like_PHP"/>
</dbReference>
<keyword evidence="3" id="KW-0472">Membrane</keyword>
<dbReference type="GO" id="GO:0009245">
    <property type="term" value="P:lipid A biosynthetic process"/>
    <property type="evidence" value="ECO:0007669"/>
    <property type="project" value="TreeGrafter"/>
</dbReference>
<evidence type="ECO:0000256" key="1">
    <source>
        <dbReference type="ARBA" id="ARBA00022723"/>
    </source>
</evidence>
<reference evidence="5 6" key="1">
    <citation type="submission" date="2014-02" db="EMBL/GenBank/DDBJ databases">
        <title>The small core and large imbalanced accessory genome model reveals a collaborative survival strategy of Sorangium cellulosum strains in nature.</title>
        <authorList>
            <person name="Han K."/>
            <person name="Peng R."/>
            <person name="Blom J."/>
            <person name="Li Y.-Z."/>
        </authorList>
    </citation>
    <scope>NUCLEOTIDE SEQUENCE [LARGE SCALE GENOMIC DNA]</scope>
    <source>
        <strain evidence="5 6">So0011-07</strain>
    </source>
</reference>
<protein>
    <recommendedName>
        <fullName evidence="4">Calcineurin-like phosphoesterase domain-containing protein</fullName>
    </recommendedName>
</protein>
<gene>
    <name evidence="5" type="ORF">BE17_01265</name>
</gene>
<name>A0A150RZK5_SORCE</name>
<dbReference type="InterPro" id="IPR029052">
    <property type="entry name" value="Metallo-depent_PP-like"/>
</dbReference>
<proteinExistence type="predicted"/>
<accession>A0A150RZK5</accession>
<organism evidence="5 6">
    <name type="scientific">Sorangium cellulosum</name>
    <name type="common">Polyangium cellulosum</name>
    <dbReference type="NCBI Taxonomy" id="56"/>
    <lineage>
        <taxon>Bacteria</taxon>
        <taxon>Pseudomonadati</taxon>
        <taxon>Myxococcota</taxon>
        <taxon>Polyangia</taxon>
        <taxon>Polyangiales</taxon>
        <taxon>Polyangiaceae</taxon>
        <taxon>Sorangium</taxon>
    </lineage>
</organism>
<dbReference type="Gene3D" id="3.60.21.10">
    <property type="match status" value="1"/>
</dbReference>
<keyword evidence="3" id="KW-0812">Transmembrane</keyword>
<feature type="transmembrane region" description="Helical" evidence="3">
    <location>
        <begin position="6"/>
        <end position="24"/>
    </location>
</feature>
<evidence type="ECO:0000256" key="2">
    <source>
        <dbReference type="ARBA" id="ARBA00022801"/>
    </source>
</evidence>
<dbReference type="CDD" id="cd07385">
    <property type="entry name" value="MPP_YkuE_C"/>
    <property type="match status" value="1"/>
</dbReference>
<keyword evidence="2" id="KW-0378">Hydrolase</keyword>
<evidence type="ECO:0000313" key="5">
    <source>
        <dbReference type="EMBL" id="KYF85653.1"/>
    </source>
</evidence>
<dbReference type="EMBL" id="JEMB01001662">
    <property type="protein sequence ID" value="KYF85653.1"/>
    <property type="molecule type" value="Genomic_DNA"/>
</dbReference>
<dbReference type="PANTHER" id="PTHR31302">
    <property type="entry name" value="TRANSMEMBRANE PROTEIN WITH METALLOPHOSPHOESTERASE DOMAIN-RELATED"/>
    <property type="match status" value="1"/>
</dbReference>
<feature type="transmembrane region" description="Helical" evidence="3">
    <location>
        <begin position="72"/>
        <end position="96"/>
    </location>
</feature>
<dbReference type="GO" id="GO:0016020">
    <property type="term" value="C:membrane"/>
    <property type="evidence" value="ECO:0007669"/>
    <property type="project" value="GOC"/>
</dbReference>
<evidence type="ECO:0000259" key="4">
    <source>
        <dbReference type="Pfam" id="PF00149"/>
    </source>
</evidence>
<dbReference type="GO" id="GO:0046872">
    <property type="term" value="F:metal ion binding"/>
    <property type="evidence" value="ECO:0007669"/>
    <property type="project" value="UniProtKB-KW"/>
</dbReference>
<dbReference type="SUPFAM" id="SSF56300">
    <property type="entry name" value="Metallo-dependent phosphatases"/>
    <property type="match status" value="1"/>
</dbReference>
<keyword evidence="3" id="KW-1133">Transmembrane helix</keyword>
<dbReference type="AlphaFoldDB" id="A0A150RZK5"/>
<keyword evidence="1" id="KW-0479">Metal-binding</keyword>
<evidence type="ECO:0000313" key="6">
    <source>
        <dbReference type="Proteomes" id="UP000075635"/>
    </source>
</evidence>
<dbReference type="Pfam" id="PF00149">
    <property type="entry name" value="Metallophos"/>
    <property type="match status" value="1"/>
</dbReference>
<feature type="domain" description="Calcineurin-like phosphoesterase" evidence="4">
    <location>
        <begin position="231"/>
        <end position="408"/>
    </location>
</feature>
<feature type="transmembrane region" description="Helical" evidence="3">
    <location>
        <begin position="31"/>
        <end position="52"/>
    </location>
</feature>
<dbReference type="InterPro" id="IPR051158">
    <property type="entry name" value="Metallophosphoesterase_sf"/>
</dbReference>
<comment type="caution">
    <text evidence="5">The sequence shown here is derived from an EMBL/GenBank/DDBJ whole genome shotgun (WGS) entry which is preliminary data.</text>
</comment>